<feature type="chain" id="PRO_5003373745" evidence="3">
    <location>
        <begin position="41"/>
        <end position="429"/>
    </location>
</feature>
<proteinExistence type="inferred from homology"/>
<sequence length="429" mass="44764" precursor="true">MGTRRETIDRRRPRSTHRAHRGAAVAAVLLLAGCASSAAATGLQTGEGERERLALTDAAAVDDVVAATWELGMQALRSSDETGAAVVSPSSLVTALSMLAEGAKGAEEDPFADALGASGAARSDAVNALLASLERYAGPAATVGEDTLPPTPVVHTAQQVVVDDSDELVGGFLDRLQRSYGVGVEVTDLQTDEGLEPLSDWVREHSGGLVEKTAIQPDPYLLAVLQDAVTLAARWQTPLDGGTRDGEFASPDGTVPARMMTASDDFAVVHRDGWTALRLPFTDDLAMDVLLPPEGSTQADRPATADPELVAALSAALDDAEPGAADVTMPLLDLSTTTDLLPLAHERGLTAEVSDLVESGPVNLGQAKQQVRLEVGEQGARAAAVTELGIVYVSMPLESVRVDRPFLLTVRDGTSGWPLFLGAVEDPNA</sequence>
<dbReference type="EMBL" id="CP002665">
    <property type="protein sequence ID" value="AEI13317.1"/>
    <property type="molecule type" value="Genomic_DNA"/>
</dbReference>
<dbReference type="Gene3D" id="3.30.497.10">
    <property type="entry name" value="Antithrombin, subunit I, domain 2"/>
    <property type="match status" value="1"/>
</dbReference>
<evidence type="ECO:0000313" key="6">
    <source>
        <dbReference type="Proteomes" id="UP000000485"/>
    </source>
</evidence>
<feature type="region of interest" description="Disordered" evidence="2">
    <location>
        <begin position="1"/>
        <end position="20"/>
    </location>
</feature>
<dbReference type="PROSITE" id="PS00284">
    <property type="entry name" value="SERPIN"/>
    <property type="match status" value="1"/>
</dbReference>
<dbReference type="KEGG" id="cga:Celgi_2823"/>
<dbReference type="HOGENOM" id="CLU_023330_0_3_11"/>
<dbReference type="eggNOG" id="COG4826">
    <property type="taxonomic scope" value="Bacteria"/>
</dbReference>
<feature type="domain" description="Serpin" evidence="4">
    <location>
        <begin position="74"/>
        <end position="427"/>
    </location>
</feature>
<dbReference type="GO" id="GO:0004867">
    <property type="term" value="F:serine-type endopeptidase inhibitor activity"/>
    <property type="evidence" value="ECO:0007669"/>
    <property type="project" value="InterPro"/>
</dbReference>
<dbReference type="Proteomes" id="UP000000485">
    <property type="component" value="Chromosome"/>
</dbReference>
<evidence type="ECO:0000313" key="5">
    <source>
        <dbReference type="EMBL" id="AEI13317.1"/>
    </source>
</evidence>
<protein>
    <submittedName>
        <fullName evidence="5">Proteinase inhibitor I4 serpin</fullName>
    </submittedName>
</protein>
<dbReference type="InterPro" id="IPR036186">
    <property type="entry name" value="Serpin_sf"/>
</dbReference>
<dbReference type="Pfam" id="PF00079">
    <property type="entry name" value="Serpin"/>
    <property type="match status" value="1"/>
</dbReference>
<evidence type="ECO:0000259" key="4">
    <source>
        <dbReference type="SMART" id="SM00093"/>
    </source>
</evidence>
<keyword evidence="3" id="KW-0732">Signal</keyword>
<dbReference type="RefSeq" id="WP_013884834.1">
    <property type="nucleotide sequence ID" value="NC_015671.1"/>
</dbReference>
<evidence type="ECO:0000256" key="2">
    <source>
        <dbReference type="SAM" id="MobiDB-lite"/>
    </source>
</evidence>
<dbReference type="PROSITE" id="PS51257">
    <property type="entry name" value="PROKAR_LIPOPROTEIN"/>
    <property type="match status" value="1"/>
</dbReference>
<dbReference type="InterPro" id="IPR023795">
    <property type="entry name" value="Serpin_CS"/>
</dbReference>
<dbReference type="STRING" id="593907.Celgi_2823"/>
<feature type="signal peptide" evidence="3">
    <location>
        <begin position="1"/>
        <end position="40"/>
    </location>
</feature>
<dbReference type="SMART" id="SM00093">
    <property type="entry name" value="SERPIN"/>
    <property type="match status" value="1"/>
</dbReference>
<feature type="compositionally biased region" description="Basic residues" evidence="2">
    <location>
        <begin position="11"/>
        <end position="20"/>
    </location>
</feature>
<dbReference type="PANTHER" id="PTHR11461">
    <property type="entry name" value="SERINE PROTEASE INHIBITOR, SERPIN"/>
    <property type="match status" value="1"/>
</dbReference>
<reference evidence="6" key="1">
    <citation type="submission" date="2011-04" db="EMBL/GenBank/DDBJ databases">
        <title>Complete sequence of Cellvibrio gilvus ATCC 13127.</title>
        <authorList>
            <person name="Lucas S."/>
            <person name="Han J."/>
            <person name="Lapidus A."/>
            <person name="Cheng J.-F."/>
            <person name="Goodwin L."/>
            <person name="Pitluck S."/>
            <person name="Peters L."/>
            <person name="Munk A."/>
            <person name="Detter J.C."/>
            <person name="Han C."/>
            <person name="Tapia R."/>
            <person name="Land M."/>
            <person name="Hauser L."/>
            <person name="Kyrpides N."/>
            <person name="Ivanova N."/>
            <person name="Ovchinnikova G."/>
            <person name="Pagani I."/>
            <person name="Mead D."/>
            <person name="Brumm P."/>
            <person name="Woyke T."/>
        </authorList>
    </citation>
    <scope>NUCLEOTIDE SEQUENCE [LARGE SCALE GENOMIC DNA]</scope>
    <source>
        <strain evidence="6">ATCC 13127 / NRRL B-14078</strain>
    </source>
</reference>
<name>F8A573_CELGA</name>
<dbReference type="InterPro" id="IPR042178">
    <property type="entry name" value="Serpin_sf_1"/>
</dbReference>
<gene>
    <name evidence="5" type="ordered locus">Celgi_2823</name>
</gene>
<evidence type="ECO:0000256" key="1">
    <source>
        <dbReference type="RuleBase" id="RU000411"/>
    </source>
</evidence>
<dbReference type="InterPro" id="IPR042185">
    <property type="entry name" value="Serpin_sf_2"/>
</dbReference>
<dbReference type="GO" id="GO:0005615">
    <property type="term" value="C:extracellular space"/>
    <property type="evidence" value="ECO:0007669"/>
    <property type="project" value="InterPro"/>
</dbReference>
<dbReference type="InterPro" id="IPR023796">
    <property type="entry name" value="Serpin_dom"/>
</dbReference>
<dbReference type="InterPro" id="IPR000215">
    <property type="entry name" value="Serpin_fam"/>
</dbReference>
<dbReference type="AlphaFoldDB" id="F8A573"/>
<feature type="compositionally biased region" description="Basic and acidic residues" evidence="2">
    <location>
        <begin position="1"/>
        <end position="10"/>
    </location>
</feature>
<dbReference type="PANTHER" id="PTHR11461:SF211">
    <property type="entry name" value="GH10112P-RELATED"/>
    <property type="match status" value="1"/>
</dbReference>
<comment type="similarity">
    <text evidence="1">Belongs to the serpin family.</text>
</comment>
<evidence type="ECO:0000256" key="3">
    <source>
        <dbReference type="SAM" id="SignalP"/>
    </source>
</evidence>
<keyword evidence="6" id="KW-1185">Reference proteome</keyword>
<dbReference type="SUPFAM" id="SSF56574">
    <property type="entry name" value="Serpins"/>
    <property type="match status" value="1"/>
</dbReference>
<accession>F8A573</accession>
<dbReference type="Gene3D" id="2.30.39.10">
    <property type="entry name" value="Alpha-1-antitrypsin, domain 1"/>
    <property type="match status" value="1"/>
</dbReference>
<organism evidence="5 6">
    <name type="scientific">Cellulomonas gilvus (strain ATCC 13127 / NRRL B-14078)</name>
    <name type="common">Cellvibrio gilvus</name>
    <dbReference type="NCBI Taxonomy" id="593907"/>
    <lineage>
        <taxon>Bacteria</taxon>
        <taxon>Bacillati</taxon>
        <taxon>Actinomycetota</taxon>
        <taxon>Actinomycetes</taxon>
        <taxon>Micrococcales</taxon>
        <taxon>Cellulomonadaceae</taxon>
        <taxon>Cellulomonas</taxon>
    </lineage>
</organism>